<dbReference type="InterPro" id="IPR019734">
    <property type="entry name" value="TPR_rpt"/>
</dbReference>
<dbReference type="RefSeq" id="WP_163958706.1">
    <property type="nucleotide sequence ID" value="NZ_BAAAES010000007.1"/>
</dbReference>
<feature type="repeat" description="TPR" evidence="1">
    <location>
        <begin position="68"/>
        <end position="101"/>
    </location>
</feature>
<dbReference type="PROSITE" id="PS50005">
    <property type="entry name" value="TPR"/>
    <property type="match status" value="1"/>
</dbReference>
<name>A0ABP3SW21_9SPHN</name>
<sequence>MRVTSVAIAATLTLVCVSTSLNGQRPDNAIDARSLQLLAEGRAARAAGNLDGATDLLETALAVDPRNRQAFVTLAEVAETRGLPGKAIRLYREALTLEPNDVGALRGQGEALVAKGAVAVARGNLAKIRTLCKAGCPEANQLAAVIAKGPPVTTAQTETKSPETQPAAKE</sequence>
<dbReference type="SMART" id="SM00028">
    <property type="entry name" value="TPR"/>
    <property type="match status" value="2"/>
</dbReference>
<proteinExistence type="predicted"/>
<comment type="caution">
    <text evidence="3">The sequence shown here is derived from an EMBL/GenBank/DDBJ whole genome shotgun (WGS) entry which is preliminary data.</text>
</comment>
<dbReference type="SUPFAM" id="SSF48452">
    <property type="entry name" value="TPR-like"/>
    <property type="match status" value="1"/>
</dbReference>
<dbReference type="EMBL" id="BAAAES010000007">
    <property type="protein sequence ID" value="GAA0663269.1"/>
    <property type="molecule type" value="Genomic_DNA"/>
</dbReference>
<dbReference type="Gene3D" id="1.25.40.10">
    <property type="entry name" value="Tetratricopeptide repeat domain"/>
    <property type="match status" value="1"/>
</dbReference>
<feature type="region of interest" description="Disordered" evidence="2">
    <location>
        <begin position="151"/>
        <end position="170"/>
    </location>
</feature>
<feature type="compositionally biased region" description="Polar residues" evidence="2">
    <location>
        <begin position="153"/>
        <end position="164"/>
    </location>
</feature>
<organism evidence="3 4">
    <name type="scientific">Sphingomonas insulae</name>
    <dbReference type="NCBI Taxonomy" id="424800"/>
    <lineage>
        <taxon>Bacteria</taxon>
        <taxon>Pseudomonadati</taxon>
        <taxon>Pseudomonadota</taxon>
        <taxon>Alphaproteobacteria</taxon>
        <taxon>Sphingomonadales</taxon>
        <taxon>Sphingomonadaceae</taxon>
        <taxon>Sphingomonas</taxon>
    </lineage>
</organism>
<keyword evidence="4" id="KW-1185">Reference proteome</keyword>
<keyword evidence="1" id="KW-0802">TPR repeat</keyword>
<reference evidence="4" key="1">
    <citation type="journal article" date="2019" name="Int. J. Syst. Evol. Microbiol.">
        <title>The Global Catalogue of Microorganisms (GCM) 10K type strain sequencing project: providing services to taxonomists for standard genome sequencing and annotation.</title>
        <authorList>
            <consortium name="The Broad Institute Genomics Platform"/>
            <consortium name="The Broad Institute Genome Sequencing Center for Infectious Disease"/>
            <person name="Wu L."/>
            <person name="Ma J."/>
        </authorList>
    </citation>
    <scope>NUCLEOTIDE SEQUENCE [LARGE SCALE GENOMIC DNA]</scope>
    <source>
        <strain evidence="4">JCM 14603</strain>
    </source>
</reference>
<accession>A0ABP3SW21</accession>
<dbReference type="InterPro" id="IPR011990">
    <property type="entry name" value="TPR-like_helical_dom_sf"/>
</dbReference>
<evidence type="ECO:0000313" key="4">
    <source>
        <dbReference type="Proteomes" id="UP001500238"/>
    </source>
</evidence>
<dbReference type="Proteomes" id="UP001500238">
    <property type="component" value="Unassembled WGS sequence"/>
</dbReference>
<gene>
    <name evidence="3" type="ORF">GCM10009102_10450</name>
</gene>
<dbReference type="Pfam" id="PF13432">
    <property type="entry name" value="TPR_16"/>
    <property type="match status" value="1"/>
</dbReference>
<protein>
    <recommendedName>
        <fullName evidence="5">Tetratricopeptide repeat protein</fullName>
    </recommendedName>
</protein>
<evidence type="ECO:0000313" key="3">
    <source>
        <dbReference type="EMBL" id="GAA0663269.1"/>
    </source>
</evidence>
<evidence type="ECO:0008006" key="5">
    <source>
        <dbReference type="Google" id="ProtNLM"/>
    </source>
</evidence>
<evidence type="ECO:0000256" key="2">
    <source>
        <dbReference type="SAM" id="MobiDB-lite"/>
    </source>
</evidence>
<evidence type="ECO:0000256" key="1">
    <source>
        <dbReference type="PROSITE-ProRule" id="PRU00339"/>
    </source>
</evidence>